<dbReference type="Proteomes" id="UP000604046">
    <property type="component" value="Unassembled WGS sequence"/>
</dbReference>
<dbReference type="EMBL" id="CAJNDS010002531">
    <property type="protein sequence ID" value="CAE7514371.1"/>
    <property type="molecule type" value="Genomic_DNA"/>
</dbReference>
<feature type="region of interest" description="Disordered" evidence="1">
    <location>
        <begin position="262"/>
        <end position="288"/>
    </location>
</feature>
<keyword evidence="3" id="KW-1185">Reference proteome</keyword>
<organism evidence="2 3">
    <name type="scientific">Symbiodinium natans</name>
    <dbReference type="NCBI Taxonomy" id="878477"/>
    <lineage>
        <taxon>Eukaryota</taxon>
        <taxon>Sar</taxon>
        <taxon>Alveolata</taxon>
        <taxon>Dinophyceae</taxon>
        <taxon>Suessiales</taxon>
        <taxon>Symbiodiniaceae</taxon>
        <taxon>Symbiodinium</taxon>
    </lineage>
</organism>
<sequence>MTKPVASGAMSPSRRLRWHAGKYHRLAHKSTVIGKYAAKADVFGKADLRQHAAHVAAWIAYGPKGRIPEADELKLLTKFMGKLGGGPLPSRLREVLPDAQKALRSVPQASGRVDEGWKRAEHELHRSLLKFRCCRRPAEEACVARASKEAAQDVDVAVVSDMSDNDLTDAQRDHAFDDTDASDAGDDNATMQGEADTAPPAHDQHLQLFRKMNEWGFLDEAQRLERLQQVEAMAKRSRRSLDQAELAEAINVVVAALSAPRRQRQLQEAEPEGVDDSEVEDMPHCPKGDQLMDIQRRLRSLLIEALRTWRLRRFDCLAIEHVLQYVQDKISKFEESVGEIQGAAAGKAWAEIKQAVDQLLQRAVDGHSIPEARGSKRVLLRSKNVGIVNGRLERQSGVQGISWSPNALWTLSWQEAGIRHRQCFPIKGFVKQGLGEEEAVEAALRQAKDYREELVRQGKAQPSRPKRKGSLVRGVAYEESSDSWRVQLWDPYARKLFNGGRFEKQGAAEDKARELAEKFGRPAERKVVPVQKISELPRFAPLGSQKGIIWRVKEQCWSADGKFQGVRRTMRFRPRDGSEAEVKKAWTEAVAWYREQDDQKSQPYYQARRLAAV</sequence>
<evidence type="ECO:0000256" key="1">
    <source>
        <dbReference type="SAM" id="MobiDB-lite"/>
    </source>
</evidence>
<feature type="compositionally biased region" description="Acidic residues" evidence="1">
    <location>
        <begin position="269"/>
        <end position="280"/>
    </location>
</feature>
<name>A0A812TAS5_9DINO</name>
<feature type="region of interest" description="Disordered" evidence="1">
    <location>
        <begin position="168"/>
        <end position="200"/>
    </location>
</feature>
<evidence type="ECO:0000313" key="2">
    <source>
        <dbReference type="EMBL" id="CAE7514371.1"/>
    </source>
</evidence>
<evidence type="ECO:0000313" key="3">
    <source>
        <dbReference type="Proteomes" id="UP000604046"/>
    </source>
</evidence>
<reference evidence="2" key="1">
    <citation type="submission" date="2021-02" db="EMBL/GenBank/DDBJ databases">
        <authorList>
            <person name="Dougan E. K."/>
            <person name="Rhodes N."/>
            <person name="Thang M."/>
            <person name="Chan C."/>
        </authorList>
    </citation>
    <scope>NUCLEOTIDE SEQUENCE</scope>
</reference>
<proteinExistence type="predicted"/>
<comment type="caution">
    <text evidence="2">The sequence shown here is derived from an EMBL/GenBank/DDBJ whole genome shotgun (WGS) entry which is preliminary data.</text>
</comment>
<accession>A0A812TAS5</accession>
<protein>
    <submittedName>
        <fullName evidence="2">Uncharacterized protein</fullName>
    </submittedName>
</protein>
<dbReference type="AlphaFoldDB" id="A0A812TAS5"/>
<gene>
    <name evidence="2" type="ORF">SNAT2548_LOCUS28792</name>
</gene>
<dbReference type="Gene3D" id="1.20.5.2050">
    <property type="match status" value="1"/>
</dbReference>